<comment type="caution">
    <text evidence="11">The sequence shown here is derived from an EMBL/GenBank/DDBJ whole genome shotgun (WGS) entry which is preliminary data.</text>
</comment>
<feature type="binding site" evidence="8">
    <location>
        <position position="86"/>
    </location>
    <ligand>
        <name>Cu cation</name>
        <dbReference type="ChEBI" id="CHEBI:23378"/>
    </ligand>
</feature>
<evidence type="ECO:0000256" key="4">
    <source>
        <dbReference type="ARBA" id="ARBA00022792"/>
    </source>
</evidence>
<dbReference type="GO" id="GO:0005507">
    <property type="term" value="F:copper ion binding"/>
    <property type="evidence" value="ECO:0007669"/>
    <property type="project" value="InterPro"/>
</dbReference>
<evidence type="ECO:0000259" key="10">
    <source>
        <dbReference type="PROSITE" id="PS51352"/>
    </source>
</evidence>
<dbReference type="OrthoDB" id="270009at2759"/>
<feature type="binding site" evidence="8">
    <location>
        <position position="90"/>
    </location>
    <ligand>
        <name>Cu cation</name>
        <dbReference type="ChEBI" id="CHEBI:23378"/>
    </ligand>
</feature>
<keyword evidence="5 8" id="KW-0186">Copper</keyword>
<keyword evidence="9" id="KW-1015">Disulfide bond</keyword>
<protein>
    <submittedName>
        <fullName evidence="11">SCO1-SenC-domain-containing protein</fullName>
    </submittedName>
</protein>
<dbReference type="AlphaFoldDB" id="A0A1Y2CL08"/>
<feature type="binding site" evidence="8">
    <location>
        <position position="180"/>
    </location>
    <ligand>
        <name>Cu cation</name>
        <dbReference type="ChEBI" id="CHEBI:23378"/>
    </ligand>
</feature>
<dbReference type="GO" id="GO:0033617">
    <property type="term" value="P:mitochondrial respiratory chain complex IV assembly"/>
    <property type="evidence" value="ECO:0007669"/>
    <property type="project" value="TreeGrafter"/>
</dbReference>
<evidence type="ECO:0000256" key="1">
    <source>
        <dbReference type="ARBA" id="ARBA00004273"/>
    </source>
</evidence>
<evidence type="ECO:0000256" key="5">
    <source>
        <dbReference type="ARBA" id="ARBA00023008"/>
    </source>
</evidence>
<dbReference type="PANTHER" id="PTHR12151:SF5">
    <property type="entry name" value="AT19154P"/>
    <property type="match status" value="1"/>
</dbReference>
<keyword evidence="6" id="KW-0496">Mitochondrion</keyword>
<dbReference type="PROSITE" id="PS51352">
    <property type="entry name" value="THIOREDOXIN_2"/>
    <property type="match status" value="1"/>
</dbReference>
<feature type="domain" description="Thioredoxin" evidence="10">
    <location>
        <begin position="48"/>
        <end position="216"/>
    </location>
</feature>
<dbReference type="InterPro" id="IPR003782">
    <property type="entry name" value="SCO1/SenC"/>
</dbReference>
<dbReference type="InterPro" id="IPR017276">
    <property type="entry name" value="Synth_of_cyt-c-oxidase_Sco1/2"/>
</dbReference>
<comment type="subcellular location">
    <subcellularLocation>
        <location evidence="1">Mitochondrion inner membrane</location>
    </subcellularLocation>
</comment>
<dbReference type="InterPro" id="IPR036249">
    <property type="entry name" value="Thioredoxin-like_sf"/>
</dbReference>
<keyword evidence="4" id="KW-0999">Mitochondrion inner membrane</keyword>
<dbReference type="InterPro" id="IPR013766">
    <property type="entry name" value="Thioredoxin_domain"/>
</dbReference>
<evidence type="ECO:0000256" key="7">
    <source>
        <dbReference type="ARBA" id="ARBA00023136"/>
    </source>
</evidence>
<evidence type="ECO:0000313" key="11">
    <source>
        <dbReference type="EMBL" id="ORY47701.1"/>
    </source>
</evidence>
<keyword evidence="7" id="KW-0472">Membrane</keyword>
<dbReference type="Proteomes" id="UP000193642">
    <property type="component" value="Unassembled WGS sequence"/>
</dbReference>
<name>A0A1Y2CL08_9FUNG</name>
<evidence type="ECO:0000256" key="3">
    <source>
        <dbReference type="ARBA" id="ARBA00022723"/>
    </source>
</evidence>
<dbReference type="FunFam" id="3.40.30.10:FF:000013">
    <property type="entry name" value="Blast:Protein SCO1 homolog, mitochondrial"/>
    <property type="match status" value="1"/>
</dbReference>
<dbReference type="EMBL" id="MCGO01000013">
    <property type="protein sequence ID" value="ORY47701.1"/>
    <property type="molecule type" value="Genomic_DNA"/>
</dbReference>
<sequence>MLICSFRFGWKSVAAFIAASGLLYGYFSYEKTKLAEQKAIAAQREQGVGKPTIGGPFSLVDFNGVPVTDMDYRGKFMLLYFGYTFCPDVCPEELDKMAKVVENLKALRKDQTIVPIFISCDPKRDSIESIKEYLKDFHPDFIGLTGTHSQIKRAAKAYRLYFSAPPLALDDDDSDYLVDHSIFFYLVDPDGRYISHFGKQETADTVTEKIVDFLKSKGL</sequence>
<evidence type="ECO:0000313" key="12">
    <source>
        <dbReference type="Proteomes" id="UP000193642"/>
    </source>
</evidence>
<dbReference type="PANTHER" id="PTHR12151">
    <property type="entry name" value="ELECTRON TRANSPORT PROTIN SCO1/SENC FAMILY MEMBER"/>
    <property type="match status" value="1"/>
</dbReference>
<evidence type="ECO:0000256" key="2">
    <source>
        <dbReference type="ARBA" id="ARBA00010996"/>
    </source>
</evidence>
<dbReference type="PIRSF" id="PIRSF037736">
    <property type="entry name" value="SCO1"/>
    <property type="match status" value="1"/>
</dbReference>
<evidence type="ECO:0000256" key="8">
    <source>
        <dbReference type="PIRSR" id="PIRSR037736-1"/>
    </source>
</evidence>
<organism evidence="11 12">
    <name type="scientific">Rhizoclosmatium globosum</name>
    <dbReference type="NCBI Taxonomy" id="329046"/>
    <lineage>
        <taxon>Eukaryota</taxon>
        <taxon>Fungi</taxon>
        <taxon>Fungi incertae sedis</taxon>
        <taxon>Chytridiomycota</taxon>
        <taxon>Chytridiomycota incertae sedis</taxon>
        <taxon>Chytridiomycetes</taxon>
        <taxon>Chytridiales</taxon>
        <taxon>Chytriomycetaceae</taxon>
        <taxon>Rhizoclosmatium</taxon>
    </lineage>
</organism>
<dbReference type="GO" id="GO:0006878">
    <property type="term" value="P:intracellular copper ion homeostasis"/>
    <property type="evidence" value="ECO:0007669"/>
    <property type="project" value="InterPro"/>
</dbReference>
<keyword evidence="12" id="KW-1185">Reference proteome</keyword>
<accession>A0A1Y2CL08</accession>
<dbReference type="SUPFAM" id="SSF52833">
    <property type="entry name" value="Thioredoxin-like"/>
    <property type="match status" value="1"/>
</dbReference>
<dbReference type="CDD" id="cd02968">
    <property type="entry name" value="SCO"/>
    <property type="match status" value="1"/>
</dbReference>
<dbReference type="Pfam" id="PF02630">
    <property type="entry name" value="SCO1-SenC"/>
    <property type="match status" value="1"/>
</dbReference>
<dbReference type="GO" id="GO:0005743">
    <property type="term" value="C:mitochondrial inner membrane"/>
    <property type="evidence" value="ECO:0007669"/>
    <property type="project" value="UniProtKB-SubCell"/>
</dbReference>
<dbReference type="STRING" id="329046.A0A1Y2CL08"/>
<gene>
    <name evidence="11" type="ORF">BCR33DRAFT_76837</name>
</gene>
<feature type="disulfide bond" description="Redox-active" evidence="9">
    <location>
        <begin position="86"/>
        <end position="90"/>
    </location>
</feature>
<keyword evidence="3 8" id="KW-0479">Metal-binding</keyword>
<evidence type="ECO:0000256" key="6">
    <source>
        <dbReference type="ARBA" id="ARBA00023128"/>
    </source>
</evidence>
<evidence type="ECO:0000256" key="9">
    <source>
        <dbReference type="PIRSR" id="PIRSR603782-2"/>
    </source>
</evidence>
<comment type="similarity">
    <text evidence="2">Belongs to the SCO1/2 family.</text>
</comment>
<dbReference type="Gene3D" id="3.40.30.10">
    <property type="entry name" value="Glutaredoxin"/>
    <property type="match status" value="1"/>
</dbReference>
<dbReference type="GO" id="GO:0016531">
    <property type="term" value="F:copper chaperone activity"/>
    <property type="evidence" value="ECO:0007669"/>
    <property type="project" value="InterPro"/>
</dbReference>
<reference evidence="11 12" key="1">
    <citation type="submission" date="2016-07" db="EMBL/GenBank/DDBJ databases">
        <title>Pervasive Adenine N6-methylation of Active Genes in Fungi.</title>
        <authorList>
            <consortium name="DOE Joint Genome Institute"/>
            <person name="Mondo S.J."/>
            <person name="Dannebaum R.O."/>
            <person name="Kuo R.C."/>
            <person name="Labutti K."/>
            <person name="Haridas S."/>
            <person name="Kuo A."/>
            <person name="Salamov A."/>
            <person name="Ahrendt S.R."/>
            <person name="Lipzen A."/>
            <person name="Sullivan W."/>
            <person name="Andreopoulos W.B."/>
            <person name="Clum A."/>
            <person name="Lindquist E."/>
            <person name="Daum C."/>
            <person name="Ramamoorthy G.K."/>
            <person name="Gryganskyi A."/>
            <person name="Culley D."/>
            <person name="Magnuson J.K."/>
            <person name="James T.Y."/>
            <person name="O'Malley M.A."/>
            <person name="Stajich J.E."/>
            <person name="Spatafora J.W."/>
            <person name="Visel A."/>
            <person name="Grigoriev I.V."/>
        </authorList>
    </citation>
    <scope>NUCLEOTIDE SEQUENCE [LARGE SCALE GENOMIC DNA]</scope>
    <source>
        <strain evidence="11 12">JEL800</strain>
    </source>
</reference>
<proteinExistence type="inferred from homology"/>